<protein>
    <submittedName>
        <fullName evidence="8">RNA polymerase sigma-70 factor (Sigma-E family)</fullName>
    </submittedName>
</protein>
<dbReference type="PANTHER" id="PTHR43133">
    <property type="entry name" value="RNA POLYMERASE ECF-TYPE SIGMA FACTO"/>
    <property type="match status" value="1"/>
</dbReference>
<feature type="domain" description="RNA polymerase sigma-70 region 2" evidence="6">
    <location>
        <begin position="47"/>
        <end position="108"/>
    </location>
</feature>
<name>A0ABT9R681_9ACTN</name>
<organism evidence="8 9">
    <name type="scientific">Streptosporangium brasiliense</name>
    <dbReference type="NCBI Taxonomy" id="47480"/>
    <lineage>
        <taxon>Bacteria</taxon>
        <taxon>Bacillati</taxon>
        <taxon>Actinomycetota</taxon>
        <taxon>Actinomycetes</taxon>
        <taxon>Streptosporangiales</taxon>
        <taxon>Streptosporangiaceae</taxon>
        <taxon>Streptosporangium</taxon>
    </lineage>
</organism>
<keyword evidence="5" id="KW-0804">Transcription</keyword>
<dbReference type="EMBL" id="JAUSRB010000002">
    <property type="protein sequence ID" value="MDP9864289.1"/>
    <property type="molecule type" value="Genomic_DNA"/>
</dbReference>
<dbReference type="InterPro" id="IPR036388">
    <property type="entry name" value="WH-like_DNA-bd_sf"/>
</dbReference>
<dbReference type="Proteomes" id="UP001230426">
    <property type="component" value="Unassembled WGS sequence"/>
</dbReference>
<comment type="similarity">
    <text evidence="1">Belongs to the sigma-70 factor family. ECF subfamily.</text>
</comment>
<comment type="caution">
    <text evidence="8">The sequence shown here is derived from an EMBL/GenBank/DDBJ whole genome shotgun (WGS) entry which is preliminary data.</text>
</comment>
<keyword evidence="9" id="KW-1185">Reference proteome</keyword>
<dbReference type="InterPro" id="IPR007627">
    <property type="entry name" value="RNA_pol_sigma70_r2"/>
</dbReference>
<gene>
    <name evidence="8" type="ORF">J2S55_003555</name>
</gene>
<dbReference type="InterPro" id="IPR039425">
    <property type="entry name" value="RNA_pol_sigma-70-like"/>
</dbReference>
<dbReference type="InterPro" id="IPR013324">
    <property type="entry name" value="RNA_pol_sigma_r3/r4-like"/>
</dbReference>
<dbReference type="SUPFAM" id="SSF88946">
    <property type="entry name" value="Sigma2 domain of RNA polymerase sigma factors"/>
    <property type="match status" value="1"/>
</dbReference>
<keyword evidence="4" id="KW-0238">DNA-binding</keyword>
<evidence type="ECO:0000256" key="4">
    <source>
        <dbReference type="ARBA" id="ARBA00023125"/>
    </source>
</evidence>
<dbReference type="SUPFAM" id="SSF88659">
    <property type="entry name" value="Sigma3 and sigma4 domains of RNA polymerase sigma factors"/>
    <property type="match status" value="1"/>
</dbReference>
<accession>A0ABT9R681</accession>
<dbReference type="InterPro" id="IPR014284">
    <property type="entry name" value="RNA_pol_sigma-70_dom"/>
</dbReference>
<dbReference type="NCBIfam" id="TIGR02937">
    <property type="entry name" value="sigma70-ECF"/>
    <property type="match status" value="1"/>
</dbReference>
<evidence type="ECO:0000259" key="7">
    <source>
        <dbReference type="Pfam" id="PF08281"/>
    </source>
</evidence>
<dbReference type="CDD" id="cd06171">
    <property type="entry name" value="Sigma70_r4"/>
    <property type="match status" value="1"/>
</dbReference>
<dbReference type="PANTHER" id="PTHR43133:SF50">
    <property type="entry name" value="ECF RNA POLYMERASE SIGMA FACTOR SIGM"/>
    <property type="match status" value="1"/>
</dbReference>
<reference evidence="8 9" key="1">
    <citation type="submission" date="2023-07" db="EMBL/GenBank/DDBJ databases">
        <title>Sequencing the genomes of 1000 actinobacteria strains.</title>
        <authorList>
            <person name="Klenk H.-P."/>
        </authorList>
    </citation>
    <scope>NUCLEOTIDE SEQUENCE [LARGE SCALE GENOMIC DNA]</scope>
    <source>
        <strain evidence="8 9">DSM 44109</strain>
    </source>
</reference>
<dbReference type="InterPro" id="IPR013249">
    <property type="entry name" value="RNA_pol_sigma70_r4_t2"/>
</dbReference>
<dbReference type="InterPro" id="IPR014325">
    <property type="entry name" value="RNA_pol_sigma-E_actinobac"/>
</dbReference>
<dbReference type="NCBIfam" id="TIGR02983">
    <property type="entry name" value="SigE-fam_strep"/>
    <property type="match status" value="1"/>
</dbReference>
<feature type="domain" description="RNA polymerase sigma factor 70 region 4 type 2" evidence="7">
    <location>
        <begin position="134"/>
        <end position="185"/>
    </location>
</feature>
<evidence type="ECO:0000313" key="8">
    <source>
        <dbReference type="EMBL" id="MDP9864289.1"/>
    </source>
</evidence>
<dbReference type="Gene3D" id="1.10.1740.10">
    <property type="match status" value="1"/>
</dbReference>
<proteinExistence type="inferred from homology"/>
<dbReference type="Pfam" id="PF08281">
    <property type="entry name" value="Sigma70_r4_2"/>
    <property type="match status" value="1"/>
</dbReference>
<dbReference type="Pfam" id="PF04542">
    <property type="entry name" value="Sigma70_r2"/>
    <property type="match status" value="1"/>
</dbReference>
<evidence type="ECO:0000256" key="3">
    <source>
        <dbReference type="ARBA" id="ARBA00023082"/>
    </source>
</evidence>
<evidence type="ECO:0000256" key="2">
    <source>
        <dbReference type="ARBA" id="ARBA00023015"/>
    </source>
</evidence>
<keyword evidence="3" id="KW-0731">Sigma factor</keyword>
<evidence type="ECO:0000259" key="6">
    <source>
        <dbReference type="Pfam" id="PF04542"/>
    </source>
</evidence>
<keyword evidence="2" id="KW-0805">Transcription regulation</keyword>
<evidence type="ECO:0000256" key="1">
    <source>
        <dbReference type="ARBA" id="ARBA00010641"/>
    </source>
</evidence>
<sequence>MKYRFRFSRIMGSGCDSGHETHPDHGLVIAVTGGTHEEFREYVVARGPALLRAAHQLTGQPSDAEDLLQAALVKTYLAWDRIQDRAALDAYVRRAMININISWWRRRKLEEYPSEEIPEPVLVGGHGHGYLPERVEQALERLPARMRAAVMLRYYEDMTEPEIAKTLGISVGTVKSTVSRAMAKLRGDLTIPEQRQMETQAQR</sequence>
<dbReference type="InterPro" id="IPR013325">
    <property type="entry name" value="RNA_pol_sigma_r2"/>
</dbReference>
<evidence type="ECO:0000313" key="9">
    <source>
        <dbReference type="Proteomes" id="UP001230426"/>
    </source>
</evidence>
<dbReference type="Gene3D" id="1.10.10.10">
    <property type="entry name" value="Winged helix-like DNA-binding domain superfamily/Winged helix DNA-binding domain"/>
    <property type="match status" value="1"/>
</dbReference>
<evidence type="ECO:0000256" key="5">
    <source>
        <dbReference type="ARBA" id="ARBA00023163"/>
    </source>
</evidence>
<dbReference type="RefSeq" id="WP_306861931.1">
    <property type="nucleotide sequence ID" value="NZ_JAUSRB010000002.1"/>
</dbReference>